<gene>
    <name evidence="2" type="ORF">GCM10023168_08610</name>
</gene>
<accession>A0ABP8K524</accession>
<evidence type="ECO:0000313" key="2">
    <source>
        <dbReference type="EMBL" id="GAA4400138.1"/>
    </source>
</evidence>
<keyword evidence="3" id="KW-1185">Reference proteome</keyword>
<name>A0ABP8K524_9MICO</name>
<sequence>MGQRGDGAGVADTLAFLGGVATWRELRDVHPARRITRARDSGLVDRAARGRYVLPSTGGQLTIAQSRTAVLSHLSAAVHHGWKVKTVPDAARLTVARKRHLQPDQLRGVVTHWADLAPHEVHHGVTTPLRTVLDCARSLPFDEGLAVADSALRSGVVGRPELALRAAALRGNGSARARRVAAHADGRAANPFESVLRALCLAEGLDLTPQLEVCATGLYAVVDLGSEELRLAVEADGFEHHGTRRGLRKDCRRHTELAVFDWSSLRFSYEDVMGEPAWVRWALRSWLDVRSGREPGLPPLRSPRQAVAS</sequence>
<evidence type="ECO:0000313" key="3">
    <source>
        <dbReference type="Proteomes" id="UP001500945"/>
    </source>
</evidence>
<dbReference type="EMBL" id="BAABGM010000003">
    <property type="protein sequence ID" value="GAA4400138.1"/>
    <property type="molecule type" value="Genomic_DNA"/>
</dbReference>
<protein>
    <recommendedName>
        <fullName evidence="1">DUF559 domain-containing protein</fullName>
    </recommendedName>
</protein>
<dbReference type="RefSeq" id="WP_345202655.1">
    <property type="nucleotide sequence ID" value="NZ_BAABGM010000003.1"/>
</dbReference>
<reference evidence="3" key="1">
    <citation type="journal article" date="2019" name="Int. J. Syst. Evol. Microbiol.">
        <title>The Global Catalogue of Microorganisms (GCM) 10K type strain sequencing project: providing services to taxonomists for standard genome sequencing and annotation.</title>
        <authorList>
            <consortium name="The Broad Institute Genomics Platform"/>
            <consortium name="The Broad Institute Genome Sequencing Center for Infectious Disease"/>
            <person name="Wu L."/>
            <person name="Ma J."/>
        </authorList>
    </citation>
    <scope>NUCLEOTIDE SEQUENCE [LARGE SCALE GENOMIC DNA]</scope>
    <source>
        <strain evidence="3">JCM 17809</strain>
    </source>
</reference>
<comment type="caution">
    <text evidence="2">The sequence shown here is derived from an EMBL/GenBank/DDBJ whole genome shotgun (WGS) entry which is preliminary data.</text>
</comment>
<evidence type="ECO:0000259" key="1">
    <source>
        <dbReference type="Pfam" id="PF04480"/>
    </source>
</evidence>
<organism evidence="2 3">
    <name type="scientific">Fodinibacter luteus</name>
    <dbReference type="NCBI Taxonomy" id="552064"/>
    <lineage>
        <taxon>Bacteria</taxon>
        <taxon>Bacillati</taxon>
        <taxon>Actinomycetota</taxon>
        <taxon>Actinomycetes</taxon>
        <taxon>Micrococcales</taxon>
        <taxon>Intrasporangiaceae</taxon>
        <taxon>Fodinibacter (ex Wang et al. 2009)</taxon>
    </lineage>
</organism>
<dbReference type="Pfam" id="PF04480">
    <property type="entry name" value="DUF559"/>
    <property type="match status" value="1"/>
</dbReference>
<proteinExistence type="predicted"/>
<dbReference type="Proteomes" id="UP001500945">
    <property type="component" value="Unassembled WGS sequence"/>
</dbReference>
<dbReference type="InterPro" id="IPR007569">
    <property type="entry name" value="DUF559"/>
</dbReference>
<feature type="domain" description="DUF559" evidence="1">
    <location>
        <begin position="221"/>
        <end position="277"/>
    </location>
</feature>